<reference evidence="1" key="1">
    <citation type="journal article" date="2012" name="PLoS ONE">
        <title>Gene sets for utilization of primary and secondary nutrition supplies in the distal gut of endangered iberian lynx.</title>
        <authorList>
            <person name="Alcaide M."/>
            <person name="Messina E."/>
            <person name="Richter M."/>
            <person name="Bargiela R."/>
            <person name="Peplies J."/>
            <person name="Huws S.A."/>
            <person name="Newbold C.J."/>
            <person name="Golyshin P.N."/>
            <person name="Simon M.A."/>
            <person name="Lopez G."/>
            <person name="Yakimov M.M."/>
            <person name="Ferrer M."/>
        </authorList>
    </citation>
    <scope>NUCLEOTIDE SEQUENCE</scope>
</reference>
<dbReference type="AlphaFoldDB" id="J9FVX9"/>
<accession>J9FVX9</accession>
<name>J9FVX9_9ZZZZ</name>
<organism evidence="1">
    <name type="scientific">gut metagenome</name>
    <dbReference type="NCBI Taxonomy" id="749906"/>
    <lineage>
        <taxon>unclassified sequences</taxon>
        <taxon>metagenomes</taxon>
        <taxon>organismal metagenomes</taxon>
    </lineage>
</organism>
<evidence type="ECO:0000313" key="1">
    <source>
        <dbReference type="EMBL" id="EJW93727.1"/>
    </source>
</evidence>
<dbReference type="EMBL" id="AMCI01006794">
    <property type="protein sequence ID" value="EJW93727.1"/>
    <property type="molecule type" value="Genomic_DNA"/>
</dbReference>
<comment type="caution">
    <text evidence="1">The sequence shown here is derived from an EMBL/GenBank/DDBJ whole genome shotgun (WGS) entry which is preliminary data.</text>
</comment>
<proteinExistence type="predicted"/>
<gene>
    <name evidence="1" type="ORF">EVA_18168</name>
</gene>
<protein>
    <submittedName>
        <fullName evidence="1">Uncharacterized protein</fullName>
    </submittedName>
</protein>
<sequence>MHSRLHFPMMQTVCCLLSCLYELCTAQTRNDSVSICFQQGKASIDTNYLRYVEDLFLLKEALTSPKHPMGILRGTIKG</sequence>